<keyword evidence="4" id="KW-1185">Reference proteome</keyword>
<gene>
    <name evidence="3" type="ORF">AMETH_1360</name>
</gene>
<proteinExistence type="predicted"/>
<dbReference type="PANTHER" id="PTHR23339">
    <property type="entry name" value="TYROSINE SPECIFIC PROTEIN PHOSPHATASE AND DUAL SPECIFICITY PROTEIN PHOSPHATASE"/>
    <property type="match status" value="1"/>
</dbReference>
<dbReference type="Proteomes" id="UP000062973">
    <property type="component" value="Chromosome"/>
</dbReference>
<dbReference type="AlphaFoldDB" id="A0A076MUD5"/>
<feature type="domain" description="Tyrosine specific protein phosphatases" evidence="2">
    <location>
        <begin position="73"/>
        <end position="128"/>
    </location>
</feature>
<dbReference type="InterPro" id="IPR000387">
    <property type="entry name" value="Tyr_Pase_dom"/>
</dbReference>
<accession>A0A076MUD5</accession>
<dbReference type="InterPro" id="IPR057023">
    <property type="entry name" value="PTP-SAK"/>
</dbReference>
<sequence>MTDDAPPLPGSIRLPDGSWIRGRGLRRPQPTGPAPQFGLYLGSARLRRDHDASLGWPHTWLDWPDFRLPRDQDAAVREIRALHERARAAEAVEVACAGGVGRTGTVIACLAVLAGVDPAEAVSWTRRHHHPRPVETPGQRRWVRRFTRD</sequence>
<dbReference type="OrthoDB" id="2629679at2"/>
<dbReference type="KEGG" id="amq:AMETH_1360"/>
<dbReference type="Pfam" id="PF22784">
    <property type="entry name" value="PTP-SAK"/>
    <property type="match status" value="1"/>
</dbReference>
<dbReference type="GO" id="GO:0016791">
    <property type="term" value="F:phosphatase activity"/>
    <property type="evidence" value="ECO:0007669"/>
    <property type="project" value="UniProtKB-ARBA"/>
</dbReference>
<dbReference type="STRING" id="1068978.AMETH_1360"/>
<keyword evidence="1" id="KW-0378">Hydrolase</keyword>
<reference evidence="3 4" key="1">
    <citation type="submission" date="2014-07" db="EMBL/GenBank/DDBJ databases">
        <title>Whole Genome Sequence of the Amycolatopsis methanolica 239.</title>
        <authorList>
            <person name="Tang B."/>
        </authorList>
    </citation>
    <scope>NUCLEOTIDE SEQUENCE [LARGE SCALE GENOMIC DNA]</scope>
    <source>
        <strain evidence="3 4">239</strain>
    </source>
</reference>
<dbReference type="InterPro" id="IPR029021">
    <property type="entry name" value="Prot-tyrosine_phosphatase-like"/>
</dbReference>
<name>A0A076MUD5_AMYME</name>
<dbReference type="InterPro" id="IPR050561">
    <property type="entry name" value="PTP"/>
</dbReference>
<dbReference type="PATRIC" id="fig|1068978.7.peg.1435"/>
<dbReference type="HOGENOM" id="CLU_126482_0_0_11"/>
<evidence type="ECO:0000313" key="4">
    <source>
        <dbReference type="Proteomes" id="UP000062973"/>
    </source>
</evidence>
<evidence type="ECO:0000259" key="2">
    <source>
        <dbReference type="PROSITE" id="PS50056"/>
    </source>
</evidence>
<protein>
    <submittedName>
        <fullName evidence="3">Dual specificity protein phosphatase</fullName>
    </submittedName>
</protein>
<evidence type="ECO:0000313" key="3">
    <source>
        <dbReference type="EMBL" id="AIJ21452.1"/>
    </source>
</evidence>
<dbReference type="RefSeq" id="WP_017987313.1">
    <property type="nucleotide sequence ID" value="NZ_AQUL01000001.1"/>
</dbReference>
<dbReference type="Gene3D" id="3.90.190.10">
    <property type="entry name" value="Protein tyrosine phosphatase superfamily"/>
    <property type="match status" value="1"/>
</dbReference>
<organism evidence="3 4">
    <name type="scientific">Amycolatopsis methanolica 239</name>
    <dbReference type="NCBI Taxonomy" id="1068978"/>
    <lineage>
        <taxon>Bacteria</taxon>
        <taxon>Bacillati</taxon>
        <taxon>Actinomycetota</taxon>
        <taxon>Actinomycetes</taxon>
        <taxon>Pseudonocardiales</taxon>
        <taxon>Pseudonocardiaceae</taxon>
        <taxon>Amycolatopsis</taxon>
        <taxon>Amycolatopsis methanolica group</taxon>
    </lineage>
</organism>
<evidence type="ECO:0000256" key="1">
    <source>
        <dbReference type="ARBA" id="ARBA00022801"/>
    </source>
</evidence>
<dbReference type="eggNOG" id="COG2453">
    <property type="taxonomic scope" value="Bacteria"/>
</dbReference>
<dbReference type="EMBL" id="CP009110">
    <property type="protein sequence ID" value="AIJ21452.1"/>
    <property type="molecule type" value="Genomic_DNA"/>
</dbReference>
<dbReference type="SUPFAM" id="SSF52799">
    <property type="entry name" value="(Phosphotyrosine protein) phosphatases II"/>
    <property type="match status" value="1"/>
</dbReference>
<dbReference type="PROSITE" id="PS50056">
    <property type="entry name" value="TYR_PHOSPHATASE_2"/>
    <property type="match status" value="1"/>
</dbReference>